<keyword evidence="2" id="KW-0813">Transport</keyword>
<evidence type="ECO:0000256" key="1">
    <source>
        <dbReference type="ARBA" id="ARBA00008520"/>
    </source>
</evidence>
<comment type="similarity">
    <text evidence="1">Belongs to the bacterial solute-binding protein 1 family.</text>
</comment>
<evidence type="ECO:0000256" key="4">
    <source>
        <dbReference type="ARBA" id="ARBA00022764"/>
    </source>
</evidence>
<sequence length="452" mass="49455">MSFDFRLPRRDLLKGMGATGLGAALGTGSIRPLYAKGQAPITIVVNQSPWFASFRRTVEAYEAATGNKVELDVNPFAGSLEKQRNSVRAQRGQYDILIMNSGWFTEMYAGGFLDAITDIDPGFKLDPEIYTLGDTIYYNAQKKTVTADGKLMSLPVSPLIPLLYYRGDLYKQAGLAAPKTFAELEANAARFHKPPGMYGIVQRGARGPHTVAYDFYPYLYGFGGGIFKDQSAGDYSVTLNSPEGRAALDYYIRLARTVGHPKTAASDQAEVIQAMVTGHAAHIMMVIAAWSQMDDPNKSAVVDKIEFAPPPSQPGLPTAPGLGHWLAGISRNVPDDRKRAAVEFLRWFQTKDAQMETAKAGGIPVHAAVYKDPIAQERKYRWMKPLAEALPHAVNIYQFPEANDVIAVLEIGLNRAVAGEISSVDALNGMSAEIHKIMEKYSYKTGGLQPLK</sequence>
<evidence type="ECO:0000313" key="6">
    <source>
        <dbReference type="Proteomes" id="UP001596104"/>
    </source>
</evidence>
<accession>A0ABW0HKQ0</accession>
<evidence type="ECO:0000313" key="5">
    <source>
        <dbReference type="EMBL" id="MFC5397037.1"/>
    </source>
</evidence>
<keyword evidence="3" id="KW-0732">Signal</keyword>
<dbReference type="InterPro" id="IPR006311">
    <property type="entry name" value="TAT_signal"/>
</dbReference>
<dbReference type="Gene3D" id="3.40.190.10">
    <property type="entry name" value="Periplasmic binding protein-like II"/>
    <property type="match status" value="2"/>
</dbReference>
<dbReference type="PROSITE" id="PS51318">
    <property type="entry name" value="TAT"/>
    <property type="match status" value="1"/>
</dbReference>
<comment type="caution">
    <text evidence="5">The sequence shown here is derived from an EMBL/GenBank/DDBJ whole genome shotgun (WGS) entry which is preliminary data.</text>
</comment>
<keyword evidence="6" id="KW-1185">Reference proteome</keyword>
<protein>
    <submittedName>
        <fullName evidence="5">Extracellular solute-binding protein</fullName>
    </submittedName>
</protein>
<dbReference type="InterPro" id="IPR006059">
    <property type="entry name" value="SBP"/>
</dbReference>
<proteinExistence type="inferred from homology"/>
<dbReference type="EMBL" id="JBHSLV010000078">
    <property type="protein sequence ID" value="MFC5397037.1"/>
    <property type="molecule type" value="Genomic_DNA"/>
</dbReference>
<dbReference type="PANTHER" id="PTHR30061:SF50">
    <property type="entry name" value="MALTOSE_MALTODEXTRIN-BINDING PERIPLASMIC PROTEIN"/>
    <property type="match status" value="1"/>
</dbReference>
<keyword evidence="4" id="KW-0574">Periplasm</keyword>
<dbReference type="Pfam" id="PF01547">
    <property type="entry name" value="SBP_bac_1"/>
    <property type="match status" value="1"/>
</dbReference>
<dbReference type="Proteomes" id="UP001596104">
    <property type="component" value="Unassembled WGS sequence"/>
</dbReference>
<dbReference type="SUPFAM" id="SSF53850">
    <property type="entry name" value="Periplasmic binding protein-like II"/>
    <property type="match status" value="1"/>
</dbReference>
<evidence type="ECO:0000256" key="3">
    <source>
        <dbReference type="ARBA" id="ARBA00022729"/>
    </source>
</evidence>
<dbReference type="PANTHER" id="PTHR30061">
    <property type="entry name" value="MALTOSE-BINDING PERIPLASMIC PROTEIN"/>
    <property type="match status" value="1"/>
</dbReference>
<gene>
    <name evidence="5" type="ORF">ACFPPC_30750</name>
</gene>
<reference evidence="6" key="1">
    <citation type="journal article" date="2019" name="Int. J. Syst. Evol. Microbiol.">
        <title>The Global Catalogue of Microorganisms (GCM) 10K type strain sequencing project: providing services to taxonomists for standard genome sequencing and annotation.</title>
        <authorList>
            <consortium name="The Broad Institute Genomics Platform"/>
            <consortium name="The Broad Institute Genome Sequencing Center for Infectious Disease"/>
            <person name="Wu L."/>
            <person name="Ma J."/>
        </authorList>
    </citation>
    <scope>NUCLEOTIDE SEQUENCE [LARGE SCALE GENOMIC DNA]</scope>
    <source>
        <strain evidence="6">CGMCC 1.16326</strain>
    </source>
</reference>
<name>A0ABW0HKQ0_9HYPH</name>
<organism evidence="5 6">
    <name type="scientific">Bosea vestrisii</name>
    <dbReference type="NCBI Taxonomy" id="151416"/>
    <lineage>
        <taxon>Bacteria</taxon>
        <taxon>Pseudomonadati</taxon>
        <taxon>Pseudomonadota</taxon>
        <taxon>Alphaproteobacteria</taxon>
        <taxon>Hyphomicrobiales</taxon>
        <taxon>Boseaceae</taxon>
        <taxon>Bosea</taxon>
    </lineage>
</organism>
<evidence type="ECO:0000256" key="2">
    <source>
        <dbReference type="ARBA" id="ARBA00022448"/>
    </source>
</evidence>
<dbReference type="RefSeq" id="WP_377013914.1">
    <property type="nucleotide sequence ID" value="NZ_JBHSLV010000078.1"/>
</dbReference>